<evidence type="ECO:0000313" key="2">
    <source>
        <dbReference type="EMBL" id="CAG5104691.1"/>
    </source>
</evidence>
<evidence type="ECO:0000313" key="3">
    <source>
        <dbReference type="Proteomes" id="UP001158576"/>
    </source>
</evidence>
<sequence>MNNPFGNVDLDTTHDELIETIIEEPTDEPSASRRSVENERTDEQTLRGTNASGQTRDIRIPRQRRFETLPIKEPATNFKEREKQTHLKGLSDLSGLELHNFNPREQLGVFGENVPSAALRRNLRGRAPYIVVETVRRFSIRGPQPCFKKTMVGHKRRFVKACRRNTQQAISSVASMATHYAAPFVAGSRRAGGKRRRSGGSPQHSPPRKKSVQKHLKKVGVLMKDAFNAAQNFANSPKAICLGGQIGDYEGYVSLKHTPCQLSFKKPPAFKAPKLNFDGTVTSRRRGGERVKVPGSGTLMKAKNIIELAFEAYNNIVRVQSNGMMAARKRSAPLLSSDSEAEGDLLIDEAAAGEEVAGTTGQDEPATKPAGKALVAASRTLEGLKSVEKDADESAKKKKAKEDKIDGGAKEVPTSKKKKKKISAGEEPPKKKTKSAKALKKRANETEDSDEDQTPSARKKTKRVRRKIVPKSYITQIEWQRDIQDFTNDKAAHISDSVYTNHPDSAKTVVVKSGASTVLPRSDLPEPSLIVGADSVFPTTIPFDPAVAAFFDPEMTDSDTDEAAKAERHAQYEKHAAIYPMNVLKLRQVYARSYWTMRGVAASLYDTRLGIYARNLAKRSKQLFKDETPESRFRVIFESSSKLMYDSFYTKPMSASAPVKKWKEIGALFPIFNVNGFGHFVAVDFRVWVKYDSNWKLLSLHDINLGHPAVTFAGLNNVTSTVYPWPKEGDYALEKSALLLTMGLVPIPHRPPYADAADKLTAEVCEMLGVFRPLPHGMAHDQRDTIYLELENMLYRSLIVSKEETLRARSETDAQFPIEERFKTLVGLLETHFRPSDGGYAPAKSKETARPTEEAFRTLFEALPPVMKLKGLAPSRELFRRFLQSLASVRFTENPRLMRIFGAPTIPADIVSWQGWAALPVEALLPAPGVNGGNLLREELEKMLAKKRRIDYGAAEDNQIPRYKDSAPYPRPPITKH</sequence>
<feature type="compositionally biased region" description="Basic residues" evidence="1">
    <location>
        <begin position="431"/>
        <end position="441"/>
    </location>
</feature>
<organism evidence="2 3">
    <name type="scientific">Oikopleura dioica</name>
    <name type="common">Tunicate</name>
    <dbReference type="NCBI Taxonomy" id="34765"/>
    <lineage>
        <taxon>Eukaryota</taxon>
        <taxon>Metazoa</taxon>
        <taxon>Chordata</taxon>
        <taxon>Tunicata</taxon>
        <taxon>Appendicularia</taxon>
        <taxon>Copelata</taxon>
        <taxon>Oikopleuridae</taxon>
        <taxon>Oikopleura</taxon>
    </lineage>
</organism>
<feature type="region of interest" description="Disordered" evidence="1">
    <location>
        <begin position="21"/>
        <end position="57"/>
    </location>
</feature>
<dbReference type="EMBL" id="OU015566">
    <property type="protein sequence ID" value="CAG5104691.1"/>
    <property type="molecule type" value="Genomic_DNA"/>
</dbReference>
<keyword evidence="3" id="KW-1185">Reference proteome</keyword>
<reference evidence="2 3" key="1">
    <citation type="submission" date="2021-04" db="EMBL/GenBank/DDBJ databases">
        <authorList>
            <person name="Bliznina A."/>
        </authorList>
    </citation>
    <scope>NUCLEOTIDE SEQUENCE [LARGE SCALE GENOMIC DNA]</scope>
</reference>
<evidence type="ECO:0000256" key="1">
    <source>
        <dbReference type="SAM" id="MobiDB-lite"/>
    </source>
</evidence>
<feature type="compositionally biased region" description="Basic and acidic residues" evidence="1">
    <location>
        <begin position="386"/>
        <end position="409"/>
    </location>
</feature>
<feature type="region of interest" description="Disordered" evidence="1">
    <location>
        <begin position="386"/>
        <end position="465"/>
    </location>
</feature>
<dbReference type="Proteomes" id="UP001158576">
    <property type="component" value="Chromosome 1"/>
</dbReference>
<accession>A0ABN7SRH8</accession>
<protein>
    <submittedName>
        <fullName evidence="2">Oidioi.mRNA.OKI2018_I69.chr1.g1457.t1.cds</fullName>
    </submittedName>
</protein>
<name>A0ABN7SRH8_OIKDI</name>
<proteinExistence type="predicted"/>
<feature type="compositionally biased region" description="Basic and acidic residues" evidence="1">
    <location>
        <begin position="30"/>
        <end position="45"/>
    </location>
</feature>
<feature type="region of interest" description="Disordered" evidence="1">
    <location>
        <begin position="185"/>
        <end position="213"/>
    </location>
</feature>
<feature type="compositionally biased region" description="Polar residues" evidence="1">
    <location>
        <begin position="46"/>
        <end position="55"/>
    </location>
</feature>
<gene>
    <name evidence="2" type="ORF">OKIOD_LOCUS10222</name>
</gene>